<proteinExistence type="predicted"/>
<evidence type="ECO:0000313" key="2">
    <source>
        <dbReference type="EMBL" id="CAL4157421.1"/>
    </source>
</evidence>
<gene>
    <name evidence="2" type="ORF">MNOR_LOCUS31888</name>
</gene>
<dbReference type="EMBL" id="CAXKWB010042109">
    <property type="protein sequence ID" value="CAL4157421.1"/>
    <property type="molecule type" value="Genomic_DNA"/>
</dbReference>
<feature type="compositionally biased region" description="Acidic residues" evidence="1">
    <location>
        <begin position="130"/>
        <end position="148"/>
    </location>
</feature>
<accession>A0AAV2S4W2</accession>
<dbReference type="Proteomes" id="UP001497623">
    <property type="component" value="Unassembled WGS sequence"/>
</dbReference>
<evidence type="ECO:0000313" key="3">
    <source>
        <dbReference type="Proteomes" id="UP001497623"/>
    </source>
</evidence>
<feature type="compositionally biased region" description="Polar residues" evidence="1">
    <location>
        <begin position="297"/>
        <end position="309"/>
    </location>
</feature>
<evidence type="ECO:0000256" key="1">
    <source>
        <dbReference type="SAM" id="MobiDB-lite"/>
    </source>
</evidence>
<feature type="compositionally biased region" description="Polar residues" evidence="1">
    <location>
        <begin position="237"/>
        <end position="281"/>
    </location>
</feature>
<sequence length="766" mass="86908">MNLVTFIPRDIDPEQILLKDPMLKTREDRKRERELVKKLQKKDQNKLYYRRKKSCNEARKLYYSEKGESKEKKKQRYSEYEAKKRDYYDLKIYLASEDRKDKEKAKEVIKTSIAETNDDEYDPTSAPLLDLDENLDTNENEVPDDDDAPYSPTGSPLLSKEAPYSPSGSPLLSKREYTVDLDESFTPKKLEKNKSVNKLDIDIKKCIIESSSFLHDEQDLKNIMTSISSYMDKMKESSPSNSSLDTLVPSNQSSETQPVESDITRTPLQPTINMIKSLQPSKSHDHSETQEILPPVSRSNTDVPKSSDLNSPLIESSVFTISSDLPVLLSPSSLQSSDKPPIPPSLPPPPNIIPHMLPLPPPPPPPMFAIQKIMDPRLRALDNDSTSHSQEKNSKIPMEIDSDSELESVKNFDYDDTDSNKTSDCVKRKFDEIETNNESNKKTKTCDEISSEKNKFTANQIFASVDENLEDSKDDFDFLKSFGISKDVVKESKEMGMTEMLNADYETWNRSSQFNNILSKLMSDDEQQKIHSSSTGDFKGLVIPSVEENSSIRVPEIEELDDVTGYKITEATEDLEKGDSSKNPPKKLFSEDELLESLAATELEVVYSKVTAKNPTTKFFTWDEVPPFYEKTPLVQPTIDKHQELPLVGIQYVLEVLPSPNATLEKCYYICAICSKKMTQTTLIAHIKSVPHRLKFSESHCKDIFARFGTIDLKTWTAPLVKEFTQALSKVESNTSQRRLAVALERDMSVVLGALKERIAKVSQYG</sequence>
<organism evidence="2 3">
    <name type="scientific">Meganyctiphanes norvegica</name>
    <name type="common">Northern krill</name>
    <name type="synonym">Thysanopoda norvegica</name>
    <dbReference type="NCBI Taxonomy" id="48144"/>
    <lineage>
        <taxon>Eukaryota</taxon>
        <taxon>Metazoa</taxon>
        <taxon>Ecdysozoa</taxon>
        <taxon>Arthropoda</taxon>
        <taxon>Crustacea</taxon>
        <taxon>Multicrustacea</taxon>
        <taxon>Malacostraca</taxon>
        <taxon>Eumalacostraca</taxon>
        <taxon>Eucarida</taxon>
        <taxon>Euphausiacea</taxon>
        <taxon>Euphausiidae</taxon>
        <taxon>Meganyctiphanes</taxon>
    </lineage>
</organism>
<feature type="region of interest" description="Disordered" evidence="1">
    <location>
        <begin position="232"/>
        <end position="309"/>
    </location>
</feature>
<name>A0AAV2S4W2_MEGNR</name>
<keyword evidence="3" id="KW-1185">Reference proteome</keyword>
<dbReference type="AlphaFoldDB" id="A0AAV2S4W2"/>
<protein>
    <recommendedName>
        <fullName evidence="4">C2H2-type domain-containing protein</fullName>
    </recommendedName>
</protein>
<evidence type="ECO:0008006" key="4">
    <source>
        <dbReference type="Google" id="ProtNLM"/>
    </source>
</evidence>
<reference evidence="2 3" key="1">
    <citation type="submission" date="2024-05" db="EMBL/GenBank/DDBJ databases">
        <authorList>
            <person name="Wallberg A."/>
        </authorList>
    </citation>
    <scope>NUCLEOTIDE SEQUENCE [LARGE SCALE GENOMIC DNA]</scope>
</reference>
<feature type="region of interest" description="Disordered" evidence="1">
    <location>
        <begin position="116"/>
        <end position="172"/>
    </location>
</feature>
<comment type="caution">
    <text evidence="2">The sequence shown here is derived from an EMBL/GenBank/DDBJ whole genome shotgun (WGS) entry which is preliminary data.</text>
</comment>